<feature type="domain" description="AMP-dependent synthetase/ligase" evidence="3">
    <location>
        <begin position="10"/>
        <end position="364"/>
    </location>
</feature>
<dbReference type="InterPro" id="IPR025110">
    <property type="entry name" value="AMP-bd_C"/>
</dbReference>
<dbReference type="InterPro" id="IPR020845">
    <property type="entry name" value="AMP-binding_CS"/>
</dbReference>
<evidence type="ECO:0000256" key="1">
    <source>
        <dbReference type="ARBA" id="ARBA00006432"/>
    </source>
</evidence>
<evidence type="ECO:0000259" key="3">
    <source>
        <dbReference type="Pfam" id="PF00501"/>
    </source>
</evidence>
<dbReference type="PANTHER" id="PTHR43201:SF5">
    <property type="entry name" value="MEDIUM-CHAIN ACYL-COA LIGASE ACSF2, MITOCHONDRIAL"/>
    <property type="match status" value="1"/>
</dbReference>
<comment type="similarity">
    <text evidence="1">Belongs to the ATP-dependent AMP-binding enzyme family.</text>
</comment>
<gene>
    <name evidence="5" type="ORF">G352_00942</name>
</gene>
<organism evidence="5 6">
    <name type="scientific">Rhodococcus ruber BKS 20-38</name>
    <dbReference type="NCBI Taxonomy" id="1278076"/>
    <lineage>
        <taxon>Bacteria</taxon>
        <taxon>Bacillati</taxon>
        <taxon>Actinomycetota</taxon>
        <taxon>Actinomycetes</taxon>
        <taxon>Mycobacteriales</taxon>
        <taxon>Nocardiaceae</taxon>
        <taxon>Rhodococcus</taxon>
    </lineage>
</organism>
<accession>M2YYY4</accession>
<reference evidence="5 6" key="1">
    <citation type="journal article" date="2013" name="Genome Announc.">
        <title>Draft Genome Sequence of Rhodococcus ruber Strain BKS 20-38.</title>
        <authorList>
            <person name="Bala M."/>
            <person name="Kumar S."/>
            <person name="Raghava G.P."/>
            <person name="Mayilraj S."/>
        </authorList>
    </citation>
    <scope>NUCLEOTIDE SEQUENCE [LARGE SCALE GENOMIC DNA]</scope>
    <source>
        <strain evidence="5 6">BKS 20-38</strain>
    </source>
</reference>
<keyword evidence="2 5" id="KW-0436">Ligase</keyword>
<dbReference type="Gene3D" id="3.30.300.30">
    <property type="match status" value="1"/>
</dbReference>
<protein>
    <submittedName>
        <fullName evidence="5">AMP-dependent synthetase and ligase</fullName>
    </submittedName>
</protein>
<dbReference type="EMBL" id="AOEX01000012">
    <property type="protein sequence ID" value="EME67235.1"/>
    <property type="molecule type" value="Genomic_DNA"/>
</dbReference>
<dbReference type="Pfam" id="PF13193">
    <property type="entry name" value="AMP-binding_C"/>
    <property type="match status" value="1"/>
</dbReference>
<dbReference type="PATRIC" id="fig|1278076.4.peg.188"/>
<evidence type="ECO:0000313" key="5">
    <source>
        <dbReference type="EMBL" id="EME67235.1"/>
    </source>
</evidence>
<keyword evidence="6" id="KW-1185">Reference proteome</keyword>
<name>M2YYY4_9NOCA</name>
<dbReference type="InterPro" id="IPR042099">
    <property type="entry name" value="ANL_N_sf"/>
</dbReference>
<proteinExistence type="inferred from homology"/>
<dbReference type="FunFam" id="3.30.300.30:FF:000008">
    <property type="entry name" value="2,3-dihydroxybenzoate-AMP ligase"/>
    <property type="match status" value="1"/>
</dbReference>
<dbReference type="InterPro" id="IPR000873">
    <property type="entry name" value="AMP-dep_synth/lig_dom"/>
</dbReference>
<dbReference type="InterPro" id="IPR045851">
    <property type="entry name" value="AMP-bd_C_sf"/>
</dbReference>
<dbReference type="PROSITE" id="PS00455">
    <property type="entry name" value="AMP_BINDING"/>
    <property type="match status" value="1"/>
</dbReference>
<dbReference type="GO" id="GO:0031956">
    <property type="term" value="F:medium-chain fatty acid-CoA ligase activity"/>
    <property type="evidence" value="ECO:0007669"/>
    <property type="project" value="TreeGrafter"/>
</dbReference>
<dbReference type="GO" id="GO:0006631">
    <property type="term" value="P:fatty acid metabolic process"/>
    <property type="evidence" value="ECO:0007669"/>
    <property type="project" value="TreeGrafter"/>
</dbReference>
<dbReference type="Proteomes" id="UP000011731">
    <property type="component" value="Unassembled WGS sequence"/>
</dbReference>
<dbReference type="Gene3D" id="3.40.50.12780">
    <property type="entry name" value="N-terminal domain of ligase-like"/>
    <property type="match status" value="1"/>
</dbReference>
<dbReference type="PANTHER" id="PTHR43201">
    <property type="entry name" value="ACYL-COA SYNTHETASE"/>
    <property type="match status" value="1"/>
</dbReference>
<evidence type="ECO:0000256" key="2">
    <source>
        <dbReference type="ARBA" id="ARBA00022598"/>
    </source>
</evidence>
<dbReference type="Pfam" id="PF00501">
    <property type="entry name" value="AMP-binding"/>
    <property type="match status" value="1"/>
</dbReference>
<dbReference type="AlphaFoldDB" id="M2YYY4"/>
<feature type="domain" description="AMP-binding enzyme C-terminal" evidence="4">
    <location>
        <begin position="415"/>
        <end position="490"/>
    </location>
</feature>
<sequence>MRWRHTGWIDYQASQVPDKTAIADLSTGLRRTYGEIADRVARLAGHLTELGIERGDRVAVLSHNNPNVFELLYACASVGAILVPMNWRLSVHELCAIADDFDPAAVFFDEENRNAVQALLKNRAMPVVRWGGDADAYEVALAASTPRAALTTLDENEPWLIIYTSGTTGLPKGAVHTFRSVRANIENSAFAGHVDSSSVVLSVLPTFHVAGLHLYANAALMHGGSVLMTRGFDAAQTLQLFADDERAITHFCGVPAMFQFMSALPEFDEIQLRPITVSVGGSPVPAAMIRKWSRSGVRMSPVYGATEAGSTLLTMPVNADSAKGVGIPAIHAEASVRTASGEPTEQGEVGELWLRGPMTMLGYWGRPEETEKAITPDGWFRTGDAARCDENGIYHIVDRWKDMYISGGENVYPAEIENVLYQHPDIVLASVIGVDNEKWGEVGHAFVVCAAGRAIDPDELRSWCRERLAPFKVPASFSFRKDLPRNATGKILKSELRSGVA</sequence>
<dbReference type="SUPFAM" id="SSF56801">
    <property type="entry name" value="Acetyl-CoA synthetase-like"/>
    <property type="match status" value="1"/>
</dbReference>
<comment type="caution">
    <text evidence="5">The sequence shown here is derived from an EMBL/GenBank/DDBJ whole genome shotgun (WGS) entry which is preliminary data.</text>
</comment>
<evidence type="ECO:0000259" key="4">
    <source>
        <dbReference type="Pfam" id="PF13193"/>
    </source>
</evidence>
<evidence type="ECO:0000313" key="6">
    <source>
        <dbReference type="Proteomes" id="UP000011731"/>
    </source>
</evidence>